<dbReference type="Gene3D" id="3.40.50.300">
    <property type="entry name" value="P-loop containing nucleotide triphosphate hydrolases"/>
    <property type="match status" value="1"/>
</dbReference>
<dbReference type="InterPro" id="IPR027417">
    <property type="entry name" value="P-loop_NTPase"/>
</dbReference>
<keyword evidence="4 10" id="KW-0808">Transferase</keyword>
<dbReference type="CDD" id="cd02021">
    <property type="entry name" value="GntK"/>
    <property type="match status" value="1"/>
</dbReference>
<keyword evidence="7 10" id="KW-0067">ATP-binding</keyword>
<sequence length="170" mass="19089">MPDRRIVVMGVSGCGKSSVARLLAQRLDFAFVEGDDMHSPSSLDKMAAGIPLTDADREDWLHRLKQTLQDHAAQRSGVVLTCSALKHRYRDLLRQADAQLFFVHLHGDRALIAERMRMRERHFMPLALLDSQFADLEPLQPDEQGVVLDILHTPQELAEQAALALTDDTP</sequence>
<dbReference type="InterPro" id="IPR006001">
    <property type="entry name" value="Therm_gnt_kin"/>
</dbReference>
<evidence type="ECO:0000256" key="7">
    <source>
        <dbReference type="ARBA" id="ARBA00022840"/>
    </source>
</evidence>
<comment type="catalytic activity">
    <reaction evidence="9 10">
        <text>D-gluconate + ATP = 6-phospho-D-gluconate + ADP + H(+)</text>
        <dbReference type="Rhea" id="RHEA:19433"/>
        <dbReference type="ChEBI" id="CHEBI:15378"/>
        <dbReference type="ChEBI" id="CHEBI:18391"/>
        <dbReference type="ChEBI" id="CHEBI:30616"/>
        <dbReference type="ChEBI" id="CHEBI:58759"/>
        <dbReference type="ChEBI" id="CHEBI:456216"/>
        <dbReference type="EC" id="2.7.1.12"/>
    </reaction>
</comment>
<dbReference type="GO" id="GO:0005737">
    <property type="term" value="C:cytoplasm"/>
    <property type="evidence" value="ECO:0007669"/>
    <property type="project" value="TreeGrafter"/>
</dbReference>
<organism evidence="11 12">
    <name type="scientific">Oxalicibacterium flavum</name>
    <dbReference type="NCBI Taxonomy" id="179467"/>
    <lineage>
        <taxon>Bacteria</taxon>
        <taxon>Pseudomonadati</taxon>
        <taxon>Pseudomonadota</taxon>
        <taxon>Betaproteobacteria</taxon>
        <taxon>Burkholderiales</taxon>
        <taxon>Oxalobacteraceae</taxon>
        <taxon>Oxalicibacterium</taxon>
    </lineage>
</organism>
<name>A0A8J2UJQ5_9BURK</name>
<keyword evidence="6 10" id="KW-0418">Kinase</keyword>
<proteinExistence type="inferred from homology"/>
<dbReference type="GO" id="GO:0019521">
    <property type="term" value="P:D-gluconate metabolic process"/>
    <property type="evidence" value="ECO:0007669"/>
    <property type="project" value="UniProtKB-KW"/>
</dbReference>
<dbReference type="PANTHER" id="PTHR43442">
    <property type="entry name" value="GLUCONOKINASE-RELATED"/>
    <property type="match status" value="1"/>
</dbReference>
<dbReference type="FunFam" id="3.40.50.300:FF:000522">
    <property type="entry name" value="Gluconokinase"/>
    <property type="match status" value="1"/>
</dbReference>
<dbReference type="NCBIfam" id="TIGR01313">
    <property type="entry name" value="therm_gnt_kin"/>
    <property type="match status" value="1"/>
</dbReference>
<comment type="caution">
    <text evidence="11">The sequence shown here is derived from an EMBL/GenBank/DDBJ whole genome shotgun (WGS) entry which is preliminary data.</text>
</comment>
<dbReference type="GO" id="GO:0005524">
    <property type="term" value="F:ATP binding"/>
    <property type="evidence" value="ECO:0007669"/>
    <property type="project" value="UniProtKB-KW"/>
</dbReference>
<reference evidence="11" key="1">
    <citation type="journal article" date="2014" name="Int. J. Syst. Evol. Microbiol.">
        <title>Complete genome sequence of Corynebacterium casei LMG S-19264T (=DSM 44701T), isolated from a smear-ripened cheese.</title>
        <authorList>
            <consortium name="US DOE Joint Genome Institute (JGI-PGF)"/>
            <person name="Walter F."/>
            <person name="Albersmeier A."/>
            <person name="Kalinowski J."/>
            <person name="Ruckert C."/>
        </authorList>
    </citation>
    <scope>NUCLEOTIDE SEQUENCE</scope>
    <source>
        <strain evidence="11">CCM 7086</strain>
    </source>
</reference>
<evidence type="ECO:0000256" key="9">
    <source>
        <dbReference type="ARBA" id="ARBA00048090"/>
    </source>
</evidence>
<comment type="pathway">
    <text evidence="1">Carbohydrate acid metabolism.</text>
</comment>
<accession>A0A8J2UJQ5</accession>
<reference evidence="11" key="2">
    <citation type="submission" date="2020-09" db="EMBL/GenBank/DDBJ databases">
        <authorList>
            <person name="Sun Q."/>
            <person name="Sedlacek I."/>
        </authorList>
    </citation>
    <scope>NUCLEOTIDE SEQUENCE</scope>
    <source>
        <strain evidence="11">CCM 7086</strain>
    </source>
</reference>
<keyword evidence="12" id="KW-1185">Reference proteome</keyword>
<evidence type="ECO:0000256" key="10">
    <source>
        <dbReference type="RuleBase" id="RU363066"/>
    </source>
</evidence>
<evidence type="ECO:0000256" key="4">
    <source>
        <dbReference type="ARBA" id="ARBA00022679"/>
    </source>
</evidence>
<dbReference type="EMBL" id="BMCG01000002">
    <property type="protein sequence ID" value="GGC01500.1"/>
    <property type="molecule type" value="Genomic_DNA"/>
</dbReference>
<evidence type="ECO:0000256" key="5">
    <source>
        <dbReference type="ARBA" id="ARBA00022741"/>
    </source>
</evidence>
<evidence type="ECO:0000256" key="8">
    <source>
        <dbReference type="ARBA" id="ARBA00023064"/>
    </source>
</evidence>
<evidence type="ECO:0000313" key="12">
    <source>
        <dbReference type="Proteomes" id="UP000620266"/>
    </source>
</evidence>
<dbReference type="Pfam" id="PF13671">
    <property type="entry name" value="AAA_33"/>
    <property type="match status" value="1"/>
</dbReference>
<dbReference type="SUPFAM" id="SSF52540">
    <property type="entry name" value="P-loop containing nucleoside triphosphate hydrolases"/>
    <property type="match status" value="1"/>
</dbReference>
<dbReference type="EC" id="2.7.1.12" evidence="3 10"/>
<dbReference type="GO" id="GO:0046316">
    <property type="term" value="F:gluconokinase activity"/>
    <property type="evidence" value="ECO:0007669"/>
    <property type="project" value="UniProtKB-EC"/>
</dbReference>
<gene>
    <name evidence="11" type="ORF">GCM10007205_08420</name>
</gene>
<evidence type="ECO:0000256" key="3">
    <source>
        <dbReference type="ARBA" id="ARBA00012054"/>
    </source>
</evidence>
<keyword evidence="5 10" id="KW-0547">Nucleotide-binding</keyword>
<evidence type="ECO:0000256" key="2">
    <source>
        <dbReference type="ARBA" id="ARBA00008420"/>
    </source>
</evidence>
<dbReference type="AlphaFoldDB" id="A0A8J2UJQ5"/>
<protein>
    <recommendedName>
        <fullName evidence="3 10">Gluconokinase</fullName>
        <ecNumber evidence="3 10">2.7.1.12</ecNumber>
    </recommendedName>
</protein>
<evidence type="ECO:0000256" key="6">
    <source>
        <dbReference type="ARBA" id="ARBA00022777"/>
    </source>
</evidence>
<dbReference type="RefSeq" id="WP_229728671.1">
    <property type="nucleotide sequence ID" value="NZ_BMCG01000002.1"/>
</dbReference>
<keyword evidence="8" id="KW-0311">Gluconate utilization</keyword>
<dbReference type="PANTHER" id="PTHR43442:SF3">
    <property type="entry name" value="GLUCONOKINASE-RELATED"/>
    <property type="match status" value="1"/>
</dbReference>
<evidence type="ECO:0000256" key="1">
    <source>
        <dbReference type="ARBA" id="ARBA00004761"/>
    </source>
</evidence>
<dbReference type="Proteomes" id="UP000620266">
    <property type="component" value="Unassembled WGS sequence"/>
</dbReference>
<evidence type="ECO:0000313" key="11">
    <source>
        <dbReference type="EMBL" id="GGC01500.1"/>
    </source>
</evidence>
<comment type="similarity">
    <text evidence="2 10">Belongs to the gluconokinase GntK/GntV family.</text>
</comment>